<dbReference type="GO" id="GO:0004527">
    <property type="term" value="F:exonuclease activity"/>
    <property type="evidence" value="ECO:0007669"/>
    <property type="project" value="UniProtKB-KW"/>
</dbReference>
<dbReference type="InterPro" id="IPR038763">
    <property type="entry name" value="DHH_sf"/>
</dbReference>
<evidence type="ECO:0000259" key="1">
    <source>
        <dbReference type="Pfam" id="PF01368"/>
    </source>
</evidence>
<gene>
    <name evidence="3" type="ORF">SSCH_590008</name>
</gene>
<evidence type="ECO:0000313" key="4">
    <source>
        <dbReference type="Proteomes" id="UP000046155"/>
    </source>
</evidence>
<dbReference type="SUPFAM" id="SSF64182">
    <property type="entry name" value="DHH phosphoesterases"/>
    <property type="match status" value="1"/>
</dbReference>
<reference evidence="4" key="1">
    <citation type="submission" date="2015-01" db="EMBL/GenBank/DDBJ databases">
        <authorList>
            <person name="Manzoor Shahid"/>
            <person name="Zubair Saima"/>
        </authorList>
    </citation>
    <scope>NUCLEOTIDE SEQUENCE [LARGE SCALE GENOMIC DNA]</scope>
    <source>
        <strain evidence="4">Sp3</strain>
    </source>
</reference>
<dbReference type="EMBL" id="CDRZ01000257">
    <property type="protein sequence ID" value="CEO89733.1"/>
    <property type="molecule type" value="Genomic_DNA"/>
</dbReference>
<dbReference type="RefSeq" id="WP_052835598.1">
    <property type="nucleotide sequence ID" value="NZ_CDRZ01000257.1"/>
</dbReference>
<dbReference type="OrthoDB" id="9809852at2"/>
<dbReference type="GO" id="GO:0003676">
    <property type="term" value="F:nucleic acid binding"/>
    <property type="evidence" value="ECO:0007669"/>
    <property type="project" value="InterPro"/>
</dbReference>
<dbReference type="AlphaFoldDB" id="A0A0B7MNE6"/>
<dbReference type="Pfam" id="PF02272">
    <property type="entry name" value="DHHA1"/>
    <property type="match status" value="1"/>
</dbReference>
<dbReference type="Proteomes" id="UP000046155">
    <property type="component" value="Unassembled WGS sequence"/>
</dbReference>
<dbReference type="InterPro" id="IPR051673">
    <property type="entry name" value="SSDNA_exonuclease_RecJ"/>
</dbReference>
<accession>A0A0B7MNE6</accession>
<feature type="domain" description="DHHA1" evidence="2">
    <location>
        <begin position="327"/>
        <end position="417"/>
    </location>
</feature>
<dbReference type="InterPro" id="IPR001667">
    <property type="entry name" value="DDH_dom"/>
</dbReference>
<dbReference type="Gene3D" id="3.90.1640.30">
    <property type="match status" value="1"/>
</dbReference>
<dbReference type="InterPro" id="IPR003156">
    <property type="entry name" value="DHHA1_dom"/>
</dbReference>
<proteinExistence type="predicted"/>
<dbReference type="Gene3D" id="3.10.310.30">
    <property type="match status" value="1"/>
</dbReference>
<keyword evidence="4" id="KW-1185">Reference proteome</keyword>
<evidence type="ECO:0000313" key="3">
    <source>
        <dbReference type="EMBL" id="CEO89733.1"/>
    </source>
</evidence>
<dbReference type="PANTHER" id="PTHR30255:SF2">
    <property type="entry name" value="SINGLE-STRANDED-DNA-SPECIFIC EXONUCLEASE RECJ"/>
    <property type="match status" value="1"/>
</dbReference>
<organism evidence="3 4">
    <name type="scientific">Syntrophaceticus schinkii</name>
    <dbReference type="NCBI Taxonomy" id="499207"/>
    <lineage>
        <taxon>Bacteria</taxon>
        <taxon>Bacillati</taxon>
        <taxon>Bacillota</taxon>
        <taxon>Clostridia</taxon>
        <taxon>Thermoanaerobacterales</taxon>
        <taxon>Thermoanaerobacterales Family III. Incertae Sedis</taxon>
        <taxon>Syntrophaceticus</taxon>
    </lineage>
</organism>
<evidence type="ECO:0000259" key="2">
    <source>
        <dbReference type="Pfam" id="PF02272"/>
    </source>
</evidence>
<feature type="domain" description="DDH" evidence="1">
    <location>
        <begin position="63"/>
        <end position="209"/>
    </location>
</feature>
<dbReference type="Pfam" id="PF01368">
    <property type="entry name" value="DHH"/>
    <property type="match status" value="1"/>
</dbReference>
<protein>
    <recommendedName>
        <fullName evidence="5">Single-stranded-DNA-specific exonuclease RecJ</fullName>
    </recommendedName>
</protein>
<sequence length="589" mass="64911">MPVWRFRNTSIIYPKYKLLEGILAARGLNADELSGASRLDPYQVPGMEQVARRIAQAASNKEKVLIFGDYDCDGICSTLIMMRFLERCGALAAFHLPSRQDEGYGIRPDHVERAVDEGFDLIVTVDNGISAFQAAETAQVLGIDLVITDHHEPQDKIPEAPVVDPKLPGSSCYREYSGAGVAYLTCCAVAQLLGRPEPEDFLDLVSLATVVDVCPLTGDNFVLARRGLLQMRSSLRPGLQALFNCNNQYQITGRTMGWILGPHINAAGRFGDPLLAYNLLSAKTPEEAEPLAAELKKVNTERKNAVEVIKQECLSMYDGSYFPLLASPDWHEGIVGIAAGRLVDAVSRPAAVGAICGEEARFSARSLGKFDLVEALAECQSQTGALLRFGGHKLAAGFSLNSNNIPEVKGFLNKFAQECLQPEDKVHWIEVDASLAAVPPPSEVASLDYLEPHGKDNPEPTFYINDRAVDVKSGTGWTLVRLNSGLKYFTSQPIQAGDRVHTVLSLAVDEYNGFQNIIGNARDVRPFLCSRNNLLQQYLKWRRGEEITELAEKIFHELDLERTGDNNKTNLFLSPTFLRFGIVKEGRKR</sequence>
<name>A0A0B7MNE6_9FIRM</name>
<evidence type="ECO:0008006" key="5">
    <source>
        <dbReference type="Google" id="ProtNLM"/>
    </source>
</evidence>
<dbReference type="PANTHER" id="PTHR30255">
    <property type="entry name" value="SINGLE-STRANDED-DNA-SPECIFIC EXONUCLEASE RECJ"/>
    <property type="match status" value="1"/>
</dbReference>